<dbReference type="GO" id="GO:0003723">
    <property type="term" value="F:RNA binding"/>
    <property type="evidence" value="ECO:0007669"/>
    <property type="project" value="InterPro"/>
</dbReference>
<keyword evidence="1" id="KW-0677">Repeat</keyword>
<dbReference type="PROSITE" id="PS51375">
    <property type="entry name" value="PPR"/>
    <property type="match status" value="6"/>
</dbReference>
<evidence type="ECO:0000256" key="1">
    <source>
        <dbReference type="ARBA" id="ARBA00022737"/>
    </source>
</evidence>
<organism evidence="4">
    <name type="scientific">Selaginella moellendorffii</name>
    <name type="common">Spikemoss</name>
    <dbReference type="NCBI Taxonomy" id="88036"/>
    <lineage>
        <taxon>Eukaryota</taxon>
        <taxon>Viridiplantae</taxon>
        <taxon>Streptophyta</taxon>
        <taxon>Embryophyta</taxon>
        <taxon>Tracheophyta</taxon>
        <taxon>Lycopodiopsida</taxon>
        <taxon>Selaginellales</taxon>
        <taxon>Selaginellaceae</taxon>
        <taxon>Selaginella</taxon>
    </lineage>
</organism>
<dbReference type="HOGENOM" id="CLU_002706_15_6_1"/>
<dbReference type="EMBL" id="GL377624">
    <property type="protein sequence ID" value="EFJ15199.1"/>
    <property type="molecule type" value="Genomic_DNA"/>
</dbReference>
<dbReference type="InterPro" id="IPR002885">
    <property type="entry name" value="PPR_rpt"/>
</dbReference>
<feature type="repeat" description="PPR" evidence="2">
    <location>
        <begin position="656"/>
        <end position="690"/>
    </location>
</feature>
<dbReference type="InterPro" id="IPR011990">
    <property type="entry name" value="TPR-like_helical_dom_sf"/>
</dbReference>
<feature type="repeat" description="PPR" evidence="2">
    <location>
        <begin position="184"/>
        <end position="218"/>
    </location>
</feature>
<evidence type="ECO:0008006" key="5">
    <source>
        <dbReference type="Google" id="ProtNLM"/>
    </source>
</evidence>
<dbReference type="SUPFAM" id="SSF48452">
    <property type="entry name" value="TPR-like"/>
    <property type="match status" value="1"/>
</dbReference>
<gene>
    <name evidence="3" type="ORF">SELMODRAFT_118828</name>
</gene>
<dbReference type="InParanoid" id="D8SKC0"/>
<dbReference type="Pfam" id="PF01535">
    <property type="entry name" value="PPR"/>
    <property type="match status" value="6"/>
</dbReference>
<feature type="repeat" description="PPR" evidence="2">
    <location>
        <begin position="590"/>
        <end position="624"/>
    </location>
</feature>
<dbReference type="KEGG" id="smo:SELMODRAFT_118828"/>
<dbReference type="NCBIfam" id="TIGR00756">
    <property type="entry name" value="PPR"/>
    <property type="match status" value="4"/>
</dbReference>
<keyword evidence="4" id="KW-1185">Reference proteome</keyword>
<proteinExistence type="predicted"/>
<reference evidence="3 4" key="1">
    <citation type="journal article" date="2011" name="Science">
        <title>The Selaginella genome identifies genetic changes associated with the evolution of vascular plants.</title>
        <authorList>
            <person name="Banks J.A."/>
            <person name="Nishiyama T."/>
            <person name="Hasebe M."/>
            <person name="Bowman J.L."/>
            <person name="Gribskov M."/>
            <person name="dePamphilis C."/>
            <person name="Albert V.A."/>
            <person name="Aono N."/>
            <person name="Aoyama T."/>
            <person name="Ambrose B.A."/>
            <person name="Ashton N.W."/>
            <person name="Axtell M.J."/>
            <person name="Barker E."/>
            <person name="Barker M.S."/>
            <person name="Bennetzen J.L."/>
            <person name="Bonawitz N.D."/>
            <person name="Chapple C."/>
            <person name="Cheng C."/>
            <person name="Correa L.G."/>
            <person name="Dacre M."/>
            <person name="DeBarry J."/>
            <person name="Dreyer I."/>
            <person name="Elias M."/>
            <person name="Engstrom E.M."/>
            <person name="Estelle M."/>
            <person name="Feng L."/>
            <person name="Finet C."/>
            <person name="Floyd S.K."/>
            <person name="Frommer W.B."/>
            <person name="Fujita T."/>
            <person name="Gramzow L."/>
            <person name="Gutensohn M."/>
            <person name="Harholt J."/>
            <person name="Hattori M."/>
            <person name="Heyl A."/>
            <person name="Hirai T."/>
            <person name="Hiwatashi Y."/>
            <person name="Ishikawa M."/>
            <person name="Iwata M."/>
            <person name="Karol K.G."/>
            <person name="Koehler B."/>
            <person name="Kolukisaoglu U."/>
            <person name="Kubo M."/>
            <person name="Kurata T."/>
            <person name="Lalonde S."/>
            <person name="Li K."/>
            <person name="Li Y."/>
            <person name="Litt A."/>
            <person name="Lyons E."/>
            <person name="Manning G."/>
            <person name="Maruyama T."/>
            <person name="Michael T.P."/>
            <person name="Mikami K."/>
            <person name="Miyazaki S."/>
            <person name="Morinaga S."/>
            <person name="Murata T."/>
            <person name="Mueller-Roeber B."/>
            <person name="Nelson D.R."/>
            <person name="Obara M."/>
            <person name="Oguri Y."/>
            <person name="Olmstead R.G."/>
            <person name="Onodera N."/>
            <person name="Petersen B.L."/>
            <person name="Pils B."/>
            <person name="Prigge M."/>
            <person name="Rensing S.A."/>
            <person name="Riano-Pachon D.M."/>
            <person name="Roberts A.W."/>
            <person name="Sato Y."/>
            <person name="Scheller H.V."/>
            <person name="Schulz B."/>
            <person name="Schulz C."/>
            <person name="Shakirov E.V."/>
            <person name="Shibagaki N."/>
            <person name="Shinohara N."/>
            <person name="Shippen D.E."/>
            <person name="Soerensen I."/>
            <person name="Sotooka R."/>
            <person name="Sugimoto N."/>
            <person name="Sugita M."/>
            <person name="Sumikawa N."/>
            <person name="Tanurdzic M."/>
            <person name="Theissen G."/>
            <person name="Ulvskov P."/>
            <person name="Wakazuki S."/>
            <person name="Weng J.K."/>
            <person name="Willats W.W."/>
            <person name="Wipf D."/>
            <person name="Wolf P.G."/>
            <person name="Yang L."/>
            <person name="Zimmer A.D."/>
            <person name="Zhu Q."/>
            <person name="Mitros T."/>
            <person name="Hellsten U."/>
            <person name="Loque D."/>
            <person name="Otillar R."/>
            <person name="Salamov A."/>
            <person name="Schmutz J."/>
            <person name="Shapiro H."/>
            <person name="Lindquist E."/>
            <person name="Lucas S."/>
            <person name="Rokhsar D."/>
            <person name="Grigoriev I.V."/>
        </authorList>
    </citation>
    <scope>NUCLEOTIDE SEQUENCE [LARGE SCALE GENOMIC DNA]</scope>
</reference>
<evidence type="ECO:0000256" key="2">
    <source>
        <dbReference type="PROSITE-ProRule" id="PRU00708"/>
    </source>
</evidence>
<accession>D8SKC0</accession>
<dbReference type="FunFam" id="1.25.40.10:FF:000158">
    <property type="entry name" value="pentatricopeptide repeat-containing protein At2g33680"/>
    <property type="match status" value="1"/>
</dbReference>
<evidence type="ECO:0000313" key="4">
    <source>
        <dbReference type="Proteomes" id="UP000001514"/>
    </source>
</evidence>
<protein>
    <recommendedName>
        <fullName evidence="5">Pentacotripeptide-repeat region of PRORP domain-containing protein</fullName>
    </recommendedName>
</protein>
<dbReference type="Pfam" id="PF13041">
    <property type="entry name" value="PPR_2"/>
    <property type="match status" value="2"/>
</dbReference>
<dbReference type="PANTHER" id="PTHR47926:SF533">
    <property type="entry name" value="DYW DOMAIN-CONTAINING PROTEIN"/>
    <property type="match status" value="1"/>
</dbReference>
<dbReference type="Gramene" id="EFJ15199">
    <property type="protein sequence ID" value="EFJ15199"/>
    <property type="gene ID" value="SELMODRAFT_118828"/>
</dbReference>
<name>D8SKC0_SELML</name>
<evidence type="ECO:0000313" key="3">
    <source>
        <dbReference type="EMBL" id="EFJ15199.1"/>
    </source>
</evidence>
<sequence length="963" mass="105633">MLHEGIRPNATTLVTILKECSTDGSKKRGLWIASAGKLIESLVRDGGFDIEDRIGTSLVNMYRICGRLEDARRIFREFHSPSNVVTWTGIITANAESGHFSEAIDLFHRTQLEGVLLDKTSFLAVVNACADCGNLVAGRLAQRLVREAGLEADVVLGNTLVNMYGLCHSVDEACSVFDSIQERTSVSWNVMLSAHARQGNFQMSLIVFRLMQLDGFKPEAITFLAVLESCAAVGSLETGKLVHSNIQEQIGELDPQVGDAVVNMYGKCGAVEEAARVFDEQGHRRSVVSWNSMIAAFFLNVLLEEAFRCFRTMQLQGFHPNFATFVNLLHGCTDLEALAEGDAVYGMVAETEFHSEPGIEIALVNMYSSCGELDAAYQILQGRDDVSLPWSSFLRATARYGYSNETLAVLRRIQLNGIFPNTTALVSGLSACVAPGFLRSGTGIHELVLEAGIQHHLVVATALFVMYGKCKSLDHARLLFDGMVQRDSVAWNAIMSLYSSYGRHEGVIELFRSMLQEGVRFNRASFCIVLSSLVYPAMLLIGESVHSMASQKNYDEDDVVAGALVTMYARLGKLEKAREIFDRVSAKEPSTALWTAMISACVEHREFADAQLLFRRMQLEGVLPDSFTLACAAAVVNSLEMTLLNVAARQRSLDNNVRLCNALVEAYGSKGELDKALDMFESTEEKTQTSWSLVITAATENARHHQGLALYHQMLLEGYRPDKVSLLAALGVCSSLASLKSGRRIHEQVVEAGLEPDEVVASALVDMYGKCGSLEASRAVFQRSEKQDPVLWNSLLAVEARCGGDALRLFHWMQQDGLRSDGASFVSLLAACSHAGVEDKAWDYFAAMKWDFGVVPASEHFGCMVDLLARTGKLEAAEELIFKSRLRLDSRLWITLLAACNANGDVSRGERAGMNALVLDPQNSGLYVTLGNMFAAAGREQDARNMRAALDELRALSSKDKET</sequence>
<feature type="repeat" description="PPR" evidence="2">
    <location>
        <begin position="286"/>
        <end position="320"/>
    </location>
</feature>
<dbReference type="Proteomes" id="UP000001514">
    <property type="component" value="Unassembled WGS sequence"/>
</dbReference>
<dbReference type="AlphaFoldDB" id="D8SKC0"/>
<feature type="repeat" description="PPR" evidence="2">
    <location>
        <begin position="83"/>
        <end position="117"/>
    </location>
</feature>
<dbReference type="OrthoDB" id="185373at2759"/>
<dbReference type="Gene3D" id="1.25.40.10">
    <property type="entry name" value="Tetratricopeptide repeat domain"/>
    <property type="match status" value="7"/>
</dbReference>
<dbReference type="GO" id="GO:0009451">
    <property type="term" value="P:RNA modification"/>
    <property type="evidence" value="ECO:0007669"/>
    <property type="project" value="InterPro"/>
</dbReference>
<dbReference type="eggNOG" id="KOG4197">
    <property type="taxonomic scope" value="Eukaryota"/>
</dbReference>
<dbReference type="PANTHER" id="PTHR47926">
    <property type="entry name" value="PENTATRICOPEPTIDE REPEAT-CONTAINING PROTEIN"/>
    <property type="match status" value="1"/>
</dbReference>
<dbReference type="GO" id="GO:0048731">
    <property type="term" value="P:system development"/>
    <property type="evidence" value="ECO:0007669"/>
    <property type="project" value="UniProtKB-ARBA"/>
</dbReference>
<dbReference type="InterPro" id="IPR046960">
    <property type="entry name" value="PPR_At4g14850-like_plant"/>
</dbReference>
<feature type="repeat" description="PPR" evidence="2">
    <location>
        <begin position="487"/>
        <end position="521"/>
    </location>
</feature>